<dbReference type="EMBL" id="JAIPME010000002">
    <property type="protein sequence ID" value="MBZ2386670.1"/>
    <property type="molecule type" value="Genomic_DNA"/>
</dbReference>
<organism evidence="1 2">
    <name type="scientific">Anaerococcus murdochii</name>
    <dbReference type="NCBI Taxonomy" id="411577"/>
    <lineage>
        <taxon>Bacteria</taxon>
        <taxon>Bacillati</taxon>
        <taxon>Bacillota</taxon>
        <taxon>Tissierellia</taxon>
        <taxon>Tissierellales</taxon>
        <taxon>Peptoniphilaceae</taxon>
        <taxon>Anaerococcus</taxon>
    </lineage>
</organism>
<proteinExistence type="predicted"/>
<dbReference type="PROSITE" id="PS00092">
    <property type="entry name" value="N6_MTASE"/>
    <property type="match status" value="1"/>
</dbReference>
<sequence length="181" mass="21113">MGASNHSEYEREKHDYYATDPQAVEELLKVENFDKNILEPCCGEGHISKTLEKHGYMVESSDLIDRDFGRGGVDYLTISSWHGDIITNPPYKDAKEFVEHSLDIIKPGKKVAMLLKIQFLESVKRRKLFEEHPPKFVYVFSKRANCARNGDFENFPRNSAICYCWYIWEKGFKGEPVIRWI</sequence>
<dbReference type="InterPro" id="IPR029063">
    <property type="entry name" value="SAM-dependent_MTases_sf"/>
</dbReference>
<protein>
    <submittedName>
        <fullName evidence="1">NAD(P)-dependent oxidoreductase</fullName>
    </submittedName>
</protein>
<comment type="caution">
    <text evidence="1">The sequence shown here is derived from an EMBL/GenBank/DDBJ whole genome shotgun (WGS) entry which is preliminary data.</text>
</comment>
<reference evidence="1 2" key="1">
    <citation type="submission" date="2021-08" db="EMBL/GenBank/DDBJ databases">
        <title>FDA dAtabase for Regulatory Grade micrObial Sequences (FDA-ARGOS): Supporting development and validation of Infectious Disease Dx tests.</title>
        <authorList>
            <person name="Sproer C."/>
            <person name="Gronow S."/>
            <person name="Severitt S."/>
            <person name="Schroder I."/>
            <person name="Tallon L."/>
            <person name="Sadzewicz L."/>
            <person name="Zhao X."/>
            <person name="Boylan J."/>
            <person name="Ott S."/>
            <person name="Bowen H."/>
            <person name="Vavikolanu K."/>
            <person name="Hazen T."/>
            <person name="Aluvathingal J."/>
            <person name="Nadendla S."/>
            <person name="Lowell S."/>
            <person name="Myers T."/>
            <person name="Yan Y."/>
            <person name="Sichtig H."/>
        </authorList>
    </citation>
    <scope>NUCLEOTIDE SEQUENCE [LARGE SCALE GENOMIC DNA]</scope>
    <source>
        <strain evidence="1 2">FDAARGOS_1460</strain>
    </source>
</reference>
<dbReference type="Gene3D" id="3.40.50.150">
    <property type="entry name" value="Vaccinia Virus protein VP39"/>
    <property type="match status" value="1"/>
</dbReference>
<evidence type="ECO:0000313" key="2">
    <source>
        <dbReference type="Proteomes" id="UP000734271"/>
    </source>
</evidence>
<dbReference type="InterPro" id="IPR002052">
    <property type="entry name" value="DNA_methylase_N6_adenine_CS"/>
</dbReference>
<name>A0ABS7SYQ5_9FIRM</name>
<evidence type="ECO:0000313" key="1">
    <source>
        <dbReference type="EMBL" id="MBZ2386670.1"/>
    </source>
</evidence>
<gene>
    <name evidence="1" type="ORF">K8P03_05075</name>
</gene>
<keyword evidence="2" id="KW-1185">Reference proteome</keyword>
<accession>A0ABS7SYQ5</accession>
<dbReference type="SUPFAM" id="SSF53335">
    <property type="entry name" value="S-adenosyl-L-methionine-dependent methyltransferases"/>
    <property type="match status" value="1"/>
</dbReference>
<dbReference type="Proteomes" id="UP000734271">
    <property type="component" value="Unassembled WGS sequence"/>
</dbReference>